<evidence type="ECO:0000256" key="1">
    <source>
        <dbReference type="ARBA" id="ARBA00007913"/>
    </source>
</evidence>
<dbReference type="InterPro" id="IPR027417">
    <property type="entry name" value="P-loop_NTPase"/>
</dbReference>
<comment type="similarity">
    <text evidence="1">Belongs to the DNA2/NAM7 helicase family.</text>
</comment>
<feature type="compositionally biased region" description="Gly residues" evidence="7">
    <location>
        <begin position="1600"/>
        <end position="1612"/>
    </location>
</feature>
<dbReference type="Gene3D" id="1.25.40.10">
    <property type="entry name" value="Tetratricopeptide repeat domain"/>
    <property type="match status" value="1"/>
</dbReference>
<dbReference type="InterPro" id="IPR012340">
    <property type="entry name" value="NA-bd_OB-fold"/>
</dbReference>
<keyword evidence="10" id="KW-1185">Reference proteome</keyword>
<evidence type="ECO:0000256" key="5">
    <source>
        <dbReference type="ARBA" id="ARBA00022840"/>
    </source>
</evidence>
<keyword evidence="5" id="KW-0067">ATP-binding</keyword>
<evidence type="ECO:0000313" key="10">
    <source>
        <dbReference type="Proteomes" id="UP001189429"/>
    </source>
</evidence>
<dbReference type="SUPFAM" id="SSF50249">
    <property type="entry name" value="Nucleic acid-binding proteins"/>
    <property type="match status" value="1"/>
</dbReference>
<keyword evidence="2" id="KW-0547">Nucleotide-binding</keyword>
<sequence length="2059" mass="223068">MAYEDGSGYIDGPDEECDEHVEEDVGHANNEYEELTVVQEWLSRPGPDWAHVVDVSRGLSKPELGKLLHRHLEDVCVTGYLSVMSSADVGDKVARAHVVVQDGPEFLKNRHVRIYTMPHRNRARQGDKVWVKILCSEVDSCADEDGEHWDPLRCACIFGTVVRASRRLDRNEYVCRMAQVQWRRDRQIFLPFSPEIPALWAECAAGSEQGDSEDRQLYRLYKLRIVDWPVGSPRPQAEVVHSWEQPRDQASCLESYLEDLGDMWKSALPQPTEAPTDAFSSGRMDLLNRNVFTIDCDGARILDDAFDFNQAEHTVSVHIADVAAIVASNSEVDCAAAERGCALHLRDHSGELRFTSQMLPDGILEAASLSPDGARRAITFEFRVGGGRITEKRFFRSWVRSRAQLSFRQATEALRGGDAGVPVDVPWLRDTIRRLHDVTVALEDARAAGDPGVRLRSTATKVGADDELPAQRIVEFWMSQVNELAGEELGRAGRAGSCGLAFPIPDGAHFSRLAATCRQALLDGAGRDAEGAGALASGLRASAARCRGHLADALSHVMRRRGGSGQGGWGGAAARAGLSRQQREAAGALLPMIYAHTPAPLYWATAPGRAWPEQWPILHGERYFQVTSPLRRWVDLLGQRLLFGCQATLEGLSDKLGHYNEMARLSRKARVEYQMLSLSISLSQAERVFPCVIGSLSSSSVQLMFPAVPEMPRPLTIPLGVLQSECVAVRHDPDAGRATLTRFPGEDSVDLVPFSTAVQVQVGVNQSGPVLLGRLAAVALEVPLPGGPLRHAVLPRQFPEVFGPPPDLRRMPRVGADAAEWTRVWHLARAAQVCAGALVPRERHAGGSPPYFHSMTCDAEAVSWARRGDAETMHATVLGTYRGLAGLVRLREGHLAIAQVRGSQDRRWTGYGRITDVEEREELRRRTQLCEWVLRGQPCRRPPGDCWFAHGDAELAPRRVRVIVELGASSSAAMPRWASRNGARVELELVRVTEHERQSLDDLARRVHGALTRQVPALVQGLLFPRQARAVRQGPRREGDAPPDGPPRGARGGRPPYAEGLPALNDFQERARAMALREPLCYVQGPPGTGKSTTAAHLICSLMEEGPAAWPARAGARLLVCAPSNKACDRLLQLVSGSELPSQKRLVRIYAHSIERMYWPDPTAGEFEQRDFSISPELERFALHNLVQQGHRELYRDFEQVNRDLKGVDGDLKRPQLPSKLRELDDKLQQLKDTKMTAMRELAASADVVFSKEKDGTKINFRAVFAALVIDEAAQAGEADLAVCCLSAEQKIVLFGDHNQLGPVITEVSIFPTFRSLASTSLFERLVGRRRGAGGRDATRAGGQRGVIPHVTLLRQYRMHPSISAFPNGEFYDGKLVDAPETVRRRGHHFSSSPDSRLAVVDNQTPHGSLELTHDAQGQFELDMSLCNEGEAELAGDIIHWLLGRGVQPRDIAVVTPYRAQALLVKNKLLATVGDGPIAVGTVHLLQGEERDYVVLSLVRSHARAEIGIFDPVPARLLHGRRRPPCVGFLADRRMANVALTRARRGLFVLGNVQVLASVGHWQRLFRHARAAGAAYTAAGARAELQRPPSDGPDPDGGSDASGGGARGGGAASGSEDLGDSSSDGSDGQGAESGPDAFADAVPSSEGEGPAPAAAGAAGEGPAPARRPGEAAAAEADEDALLEAAAAAAAAEQPGAPADAAPTRPQAQALCGIDGCQSRVRASGSGAASGLCTAHWKDVVREVNMIQEEVGRLQRERPGLPPGGNAMQFFAGPWYWDMQPPHPHLQMGLRARGFFSAVARSLVSRGHSADATALVAAFSALSAMAFHRRLGLRDFPRAADDRRDEPDAALLFGPLLAALALADAGVRPPPELAPRWELLEAASAPLPRGAAARAAASSGGGGPADFEASFGEDSCAAAAFWKAEGNRALRDGDADAAIAHYRSGRSLVLKVMTPQARQLLADLNNNDAAACLRQDRLEEAVQAASEALSVMPDGSNCAKAKALFRRGCASMMLSPPGHNDHEAAGVDLREALELMPADEGIREKFHEWRVQRDRAAARQ</sequence>
<dbReference type="PANTHER" id="PTHR43788">
    <property type="entry name" value="DNA2/NAM7 HELICASE FAMILY MEMBER"/>
    <property type="match status" value="1"/>
</dbReference>
<dbReference type="PANTHER" id="PTHR43788:SF16">
    <property type="entry name" value="HELICASE WITH ZINC FINGER 2"/>
    <property type="match status" value="1"/>
</dbReference>
<feature type="compositionally biased region" description="Low complexity" evidence="7">
    <location>
        <begin position="1613"/>
        <end position="1634"/>
    </location>
</feature>
<proteinExistence type="inferred from homology"/>
<feature type="domain" description="C3H1-type" evidence="8">
    <location>
        <begin position="924"/>
        <end position="953"/>
    </location>
</feature>
<reference evidence="9" key="1">
    <citation type="submission" date="2023-10" db="EMBL/GenBank/DDBJ databases">
        <authorList>
            <person name="Chen Y."/>
            <person name="Shah S."/>
            <person name="Dougan E. K."/>
            <person name="Thang M."/>
            <person name="Chan C."/>
        </authorList>
    </citation>
    <scope>NUCLEOTIDE SEQUENCE [LARGE SCALE GENOMIC DNA]</scope>
</reference>
<dbReference type="InterPro" id="IPR047187">
    <property type="entry name" value="SF1_C_Upf1"/>
</dbReference>
<feature type="compositionally biased region" description="Low complexity" evidence="7">
    <location>
        <begin position="1646"/>
        <end position="1674"/>
    </location>
</feature>
<dbReference type="InterPro" id="IPR011990">
    <property type="entry name" value="TPR-like_helical_dom_sf"/>
</dbReference>
<evidence type="ECO:0000256" key="4">
    <source>
        <dbReference type="ARBA" id="ARBA00022806"/>
    </source>
</evidence>
<dbReference type="SUPFAM" id="SSF52540">
    <property type="entry name" value="P-loop containing nucleoside triphosphate hydrolases"/>
    <property type="match status" value="1"/>
</dbReference>
<evidence type="ECO:0000313" key="9">
    <source>
        <dbReference type="EMBL" id="CAK0863287.1"/>
    </source>
</evidence>
<name>A0ABN9UVC7_9DINO</name>
<dbReference type="InterPro" id="IPR041679">
    <property type="entry name" value="DNA2/NAM7-like_C"/>
</dbReference>
<feature type="compositionally biased region" description="Low complexity" evidence="7">
    <location>
        <begin position="1580"/>
        <end position="1589"/>
    </location>
</feature>
<feature type="zinc finger region" description="C3H1-type" evidence="6">
    <location>
        <begin position="924"/>
        <end position="953"/>
    </location>
</feature>
<evidence type="ECO:0000256" key="3">
    <source>
        <dbReference type="ARBA" id="ARBA00022801"/>
    </source>
</evidence>
<protein>
    <recommendedName>
        <fullName evidence="8">C3H1-type domain-containing protein</fullName>
    </recommendedName>
</protein>
<evidence type="ECO:0000259" key="8">
    <source>
        <dbReference type="PROSITE" id="PS50103"/>
    </source>
</evidence>
<dbReference type="InterPro" id="IPR050534">
    <property type="entry name" value="Coronavir_polyprotein_1ab"/>
</dbReference>
<evidence type="ECO:0000256" key="6">
    <source>
        <dbReference type="PROSITE-ProRule" id="PRU00723"/>
    </source>
</evidence>
<evidence type="ECO:0000256" key="2">
    <source>
        <dbReference type="ARBA" id="ARBA00022741"/>
    </source>
</evidence>
<dbReference type="Pfam" id="PF13087">
    <property type="entry name" value="AAA_12"/>
    <property type="match status" value="1"/>
</dbReference>
<evidence type="ECO:0000256" key="7">
    <source>
        <dbReference type="SAM" id="MobiDB-lite"/>
    </source>
</evidence>
<dbReference type="Gene3D" id="3.40.50.300">
    <property type="entry name" value="P-loop containing nucleotide triphosphate hydrolases"/>
    <property type="match status" value="2"/>
</dbReference>
<dbReference type="Pfam" id="PF00773">
    <property type="entry name" value="RNB"/>
    <property type="match status" value="1"/>
</dbReference>
<keyword evidence="3" id="KW-0378">Hydrolase</keyword>
<accession>A0ABN9UVC7</accession>
<dbReference type="PROSITE" id="PS50103">
    <property type="entry name" value="ZF_C3H1"/>
    <property type="match status" value="1"/>
</dbReference>
<dbReference type="SUPFAM" id="SSF48452">
    <property type="entry name" value="TPR-like"/>
    <property type="match status" value="1"/>
</dbReference>
<feature type="region of interest" description="Disordered" evidence="7">
    <location>
        <begin position="1030"/>
        <end position="1061"/>
    </location>
</feature>
<keyword evidence="4" id="KW-0347">Helicase</keyword>
<dbReference type="Proteomes" id="UP001189429">
    <property type="component" value="Unassembled WGS sequence"/>
</dbReference>
<organism evidence="9 10">
    <name type="scientific">Prorocentrum cordatum</name>
    <dbReference type="NCBI Taxonomy" id="2364126"/>
    <lineage>
        <taxon>Eukaryota</taxon>
        <taxon>Sar</taxon>
        <taxon>Alveolata</taxon>
        <taxon>Dinophyceae</taxon>
        <taxon>Prorocentrales</taxon>
        <taxon>Prorocentraceae</taxon>
        <taxon>Prorocentrum</taxon>
    </lineage>
</organism>
<dbReference type="Pfam" id="PF13086">
    <property type="entry name" value="AAA_11"/>
    <property type="match status" value="1"/>
</dbReference>
<feature type="compositionally biased region" description="Low complexity" evidence="7">
    <location>
        <begin position="1047"/>
        <end position="1060"/>
    </location>
</feature>
<dbReference type="InterPro" id="IPR001900">
    <property type="entry name" value="RNase_II/R"/>
</dbReference>
<keyword evidence="6" id="KW-0479">Metal-binding</keyword>
<dbReference type="InterPro" id="IPR000571">
    <property type="entry name" value="Znf_CCCH"/>
</dbReference>
<dbReference type="SMART" id="SM00955">
    <property type="entry name" value="RNB"/>
    <property type="match status" value="1"/>
</dbReference>
<gene>
    <name evidence="9" type="ORF">PCOR1329_LOCUS51478</name>
</gene>
<comment type="caution">
    <text evidence="9">The sequence shown here is derived from an EMBL/GenBank/DDBJ whole genome shotgun (WGS) entry which is preliminary data.</text>
</comment>
<dbReference type="InterPro" id="IPR041677">
    <property type="entry name" value="DNA2/NAM7_AAA_11"/>
</dbReference>
<dbReference type="CDD" id="cd18808">
    <property type="entry name" value="SF1_C_Upf1"/>
    <property type="match status" value="1"/>
</dbReference>
<keyword evidence="6" id="KW-0862">Zinc</keyword>
<dbReference type="EMBL" id="CAUYUJ010016246">
    <property type="protein sequence ID" value="CAK0863287.1"/>
    <property type="molecule type" value="Genomic_DNA"/>
</dbReference>
<keyword evidence="6" id="KW-0863">Zinc-finger</keyword>
<feature type="region of interest" description="Disordered" evidence="7">
    <location>
        <begin position="1580"/>
        <end position="1677"/>
    </location>
</feature>